<protein>
    <submittedName>
        <fullName evidence="1">Uncharacterized protein</fullName>
    </submittedName>
</protein>
<reference evidence="1" key="1">
    <citation type="journal article" date="2014" name="Front. Microbiol.">
        <title>High frequency of phylogenetically diverse reductive dehalogenase-homologous genes in deep subseafloor sedimentary metagenomes.</title>
        <authorList>
            <person name="Kawai M."/>
            <person name="Futagami T."/>
            <person name="Toyoda A."/>
            <person name="Takaki Y."/>
            <person name="Nishi S."/>
            <person name="Hori S."/>
            <person name="Arai W."/>
            <person name="Tsubouchi T."/>
            <person name="Morono Y."/>
            <person name="Uchiyama I."/>
            <person name="Ito T."/>
            <person name="Fujiyama A."/>
            <person name="Inagaki F."/>
            <person name="Takami H."/>
        </authorList>
    </citation>
    <scope>NUCLEOTIDE SEQUENCE</scope>
    <source>
        <strain evidence="1">Expedition CK06-06</strain>
    </source>
</reference>
<sequence length="85" mass="9342">MEAKFFDSLYEGDSPNGAKLGMGLTGGDFWPRIAGCQMLYRGPSLDKIDFSNILAVAEAEASEIWPPSYVPHSSGSTYFYVVRRA</sequence>
<dbReference type="EMBL" id="BARV01016538">
    <property type="protein sequence ID" value="GAI28175.1"/>
    <property type="molecule type" value="Genomic_DNA"/>
</dbReference>
<name>X1NMZ3_9ZZZZ</name>
<feature type="non-terminal residue" evidence="1">
    <location>
        <position position="85"/>
    </location>
</feature>
<dbReference type="AlphaFoldDB" id="X1NMZ3"/>
<accession>X1NMZ3</accession>
<gene>
    <name evidence="1" type="ORF">S06H3_28355</name>
</gene>
<evidence type="ECO:0000313" key="1">
    <source>
        <dbReference type="EMBL" id="GAI28175.1"/>
    </source>
</evidence>
<comment type="caution">
    <text evidence="1">The sequence shown here is derived from an EMBL/GenBank/DDBJ whole genome shotgun (WGS) entry which is preliminary data.</text>
</comment>
<proteinExistence type="predicted"/>
<organism evidence="1">
    <name type="scientific">marine sediment metagenome</name>
    <dbReference type="NCBI Taxonomy" id="412755"/>
    <lineage>
        <taxon>unclassified sequences</taxon>
        <taxon>metagenomes</taxon>
        <taxon>ecological metagenomes</taxon>
    </lineage>
</organism>